<evidence type="ECO:0000256" key="8">
    <source>
        <dbReference type="PIRSR" id="PIRSR604808-3"/>
    </source>
</evidence>
<comment type="cofactor">
    <cofactor evidence="1">
        <name>Mn(2+)</name>
        <dbReference type="ChEBI" id="CHEBI:29035"/>
    </cofactor>
</comment>
<dbReference type="InterPro" id="IPR037493">
    <property type="entry name" value="ExoIII-like"/>
</dbReference>
<dbReference type="InterPro" id="IPR005135">
    <property type="entry name" value="Endo/exonuclease/phosphatase"/>
</dbReference>
<feature type="binding site" evidence="7">
    <location>
        <position position="247"/>
    </location>
    <ligand>
        <name>Mg(2+)</name>
        <dbReference type="ChEBI" id="CHEBI:18420"/>
        <label>1</label>
    </ligand>
</feature>
<feature type="site" description="Transition state stabilizer" evidence="8">
    <location>
        <position position="148"/>
    </location>
</feature>
<feature type="active site" evidence="6">
    <location>
        <position position="105"/>
    </location>
</feature>
<comment type="caution">
    <text evidence="10">The sequence shown here is derived from an EMBL/GenBank/DDBJ whole genome shotgun (WGS) entry which is preliminary data.</text>
</comment>
<dbReference type="NCBIfam" id="TIGR00633">
    <property type="entry name" value="xth"/>
    <property type="match status" value="1"/>
</dbReference>
<dbReference type="InterPro" id="IPR036691">
    <property type="entry name" value="Endo/exonu/phosph_ase_sf"/>
</dbReference>
<dbReference type="GO" id="GO:0006281">
    <property type="term" value="P:DNA repair"/>
    <property type="evidence" value="ECO:0007669"/>
    <property type="project" value="InterPro"/>
</dbReference>
<dbReference type="NCBIfam" id="TIGR00195">
    <property type="entry name" value="exoDNase_III"/>
    <property type="match status" value="1"/>
</dbReference>
<comment type="similarity">
    <text evidence="2">Belongs to the DNA repair enzymes AP/ExoA family.</text>
</comment>
<dbReference type="RefSeq" id="WP_259053331.1">
    <property type="nucleotide sequence ID" value="NZ_JANUCT010000001.1"/>
</dbReference>
<evidence type="ECO:0000256" key="5">
    <source>
        <dbReference type="ARBA" id="ARBA00022842"/>
    </source>
</evidence>
<keyword evidence="5 7" id="KW-0460">Magnesium</keyword>
<evidence type="ECO:0000256" key="2">
    <source>
        <dbReference type="ARBA" id="ARBA00007092"/>
    </source>
</evidence>
<dbReference type="EC" id="3.1.11.2" evidence="10"/>
<feature type="binding site" evidence="7">
    <location>
        <position position="7"/>
    </location>
    <ligand>
        <name>Mg(2+)</name>
        <dbReference type="ChEBI" id="CHEBI:18420"/>
        <label>1</label>
    </ligand>
</feature>
<dbReference type="AlphaFoldDB" id="A0AAE3HJ00"/>
<dbReference type="InterPro" id="IPR004808">
    <property type="entry name" value="AP_endonuc_1"/>
</dbReference>
<dbReference type="GO" id="GO:0003677">
    <property type="term" value="F:DNA binding"/>
    <property type="evidence" value="ECO:0007669"/>
    <property type="project" value="InterPro"/>
</dbReference>
<dbReference type="GO" id="GO:0004519">
    <property type="term" value="F:endonuclease activity"/>
    <property type="evidence" value="ECO:0007669"/>
    <property type="project" value="InterPro"/>
</dbReference>
<accession>A0AAE3HJ00</accession>
<keyword evidence="7" id="KW-0464">Manganese</keyword>
<feature type="binding site" evidence="7">
    <location>
        <position position="148"/>
    </location>
    <ligand>
        <name>Mg(2+)</name>
        <dbReference type="ChEBI" id="CHEBI:18420"/>
        <label>1</label>
    </ligand>
</feature>
<dbReference type="SUPFAM" id="SSF56219">
    <property type="entry name" value="DNase I-like"/>
    <property type="match status" value="1"/>
</dbReference>
<evidence type="ECO:0000313" key="10">
    <source>
        <dbReference type="EMBL" id="MCS3902058.1"/>
    </source>
</evidence>
<feature type="site" description="Important for catalytic activity" evidence="8">
    <location>
        <position position="217"/>
    </location>
</feature>
<evidence type="ECO:0000256" key="3">
    <source>
        <dbReference type="ARBA" id="ARBA00022723"/>
    </source>
</evidence>
<dbReference type="CDD" id="cd09086">
    <property type="entry name" value="ExoIII-like_AP-endo"/>
    <property type="match status" value="1"/>
</dbReference>
<keyword evidence="11" id="KW-1185">Reference proteome</keyword>
<dbReference type="GO" id="GO:0008311">
    <property type="term" value="F:double-stranded DNA 3'-5' DNA exonuclease activity"/>
    <property type="evidence" value="ECO:0007669"/>
    <property type="project" value="UniProtKB-EC"/>
</dbReference>
<feature type="binding site" evidence="7">
    <location>
        <position position="34"/>
    </location>
    <ligand>
        <name>Mg(2+)</name>
        <dbReference type="ChEBI" id="CHEBI:18420"/>
        <label>1</label>
    </ligand>
</feature>
<proteinExistence type="inferred from homology"/>
<dbReference type="PROSITE" id="PS00728">
    <property type="entry name" value="AP_NUCLEASE_F1_3"/>
    <property type="match status" value="1"/>
</dbReference>
<dbReference type="PANTHER" id="PTHR43250:SF2">
    <property type="entry name" value="EXODEOXYRIBONUCLEASE III"/>
    <property type="match status" value="1"/>
</dbReference>
<evidence type="ECO:0000256" key="6">
    <source>
        <dbReference type="PIRSR" id="PIRSR604808-1"/>
    </source>
</evidence>
<dbReference type="PROSITE" id="PS51435">
    <property type="entry name" value="AP_NUCLEASE_F1_4"/>
    <property type="match status" value="1"/>
</dbReference>
<feature type="binding site" evidence="7">
    <location>
        <position position="146"/>
    </location>
    <ligand>
        <name>Mg(2+)</name>
        <dbReference type="ChEBI" id="CHEBI:18420"/>
        <label>1</label>
    </ligand>
</feature>
<dbReference type="InterPro" id="IPR020848">
    <property type="entry name" value="AP_endonuclease_F1_CS"/>
</dbReference>
<keyword evidence="3 7" id="KW-0479">Metal-binding</keyword>
<protein>
    <submittedName>
        <fullName evidence="10">Exodeoxyribonuclease-3</fullName>
        <ecNumber evidence="10">3.1.11.2</ecNumber>
    </submittedName>
</protein>
<feature type="active site" description="Proton acceptor" evidence="6">
    <location>
        <position position="247"/>
    </location>
</feature>
<evidence type="ECO:0000313" key="11">
    <source>
        <dbReference type="Proteomes" id="UP001204445"/>
    </source>
</evidence>
<organism evidence="10 11">
    <name type="scientific">Methylohalomonas lacus</name>
    <dbReference type="NCBI Taxonomy" id="398773"/>
    <lineage>
        <taxon>Bacteria</taxon>
        <taxon>Pseudomonadati</taxon>
        <taxon>Pseudomonadota</taxon>
        <taxon>Gammaproteobacteria</taxon>
        <taxon>Methylohalomonadales</taxon>
        <taxon>Methylohalomonadaceae</taxon>
        <taxon>Methylohalomonas</taxon>
    </lineage>
</organism>
<dbReference type="EMBL" id="JANUCT010000001">
    <property type="protein sequence ID" value="MCS3902058.1"/>
    <property type="molecule type" value="Genomic_DNA"/>
</dbReference>
<dbReference type="Gene3D" id="3.60.10.10">
    <property type="entry name" value="Endonuclease/exonuclease/phosphatase"/>
    <property type="match status" value="1"/>
</dbReference>
<comment type="cofactor">
    <cofactor evidence="7">
        <name>Mg(2+)</name>
        <dbReference type="ChEBI" id="CHEBI:18420"/>
    </cofactor>
    <cofactor evidence="7">
        <name>Mn(2+)</name>
        <dbReference type="ChEBI" id="CHEBI:29035"/>
    </cofactor>
    <text evidence="7">Probably binds two magnesium or manganese ions per subunit.</text>
</comment>
<dbReference type="GO" id="GO:0046872">
    <property type="term" value="F:metal ion binding"/>
    <property type="evidence" value="ECO:0007669"/>
    <property type="project" value="UniProtKB-KW"/>
</dbReference>
<gene>
    <name evidence="10" type="ORF">J2T55_000050</name>
</gene>
<keyword evidence="4 10" id="KW-0378">Hydrolase</keyword>
<sequence length="256" mass="28964">MRVATWNVNSLRVRGPQVLDWLAANPVDIIGLQETKLADADFPVADFEAAGYQVLFSGQKTYNGVAVAFRERAFTTRATALPGSDDPQKRVLCVADDDLCFLNLYIPNGSEVGSDKYAYKLDWLNRLQAYVGELRQQYRQLIVVGDFNIAPDDRDVHDPDEWRGKVLFSEPEKQAFRDLTALGLIDCYRLFEQPAADFSWWDYRANGFKRNRGLRIDHILASQALARQCVGCHIDKAPRGLERPSDHAPVVAEFEP</sequence>
<evidence type="ECO:0000259" key="9">
    <source>
        <dbReference type="Pfam" id="PF03372"/>
    </source>
</evidence>
<evidence type="ECO:0000256" key="4">
    <source>
        <dbReference type="ARBA" id="ARBA00022801"/>
    </source>
</evidence>
<feature type="site" description="Interaction with DNA substrate" evidence="8">
    <location>
        <position position="247"/>
    </location>
</feature>
<feature type="active site" description="Proton donor/acceptor" evidence="6">
    <location>
        <position position="146"/>
    </location>
</feature>
<feature type="binding site" evidence="7">
    <location>
        <position position="246"/>
    </location>
    <ligand>
        <name>Mg(2+)</name>
        <dbReference type="ChEBI" id="CHEBI:18420"/>
        <label>1</label>
    </ligand>
</feature>
<reference evidence="10" key="1">
    <citation type="submission" date="2022-08" db="EMBL/GenBank/DDBJ databases">
        <title>Genomic Encyclopedia of Type Strains, Phase III (KMG-III): the genomes of soil and plant-associated and newly described type strains.</title>
        <authorList>
            <person name="Whitman W."/>
        </authorList>
    </citation>
    <scope>NUCLEOTIDE SEQUENCE</scope>
    <source>
        <strain evidence="10">HMT 1</strain>
    </source>
</reference>
<evidence type="ECO:0000256" key="7">
    <source>
        <dbReference type="PIRSR" id="PIRSR604808-2"/>
    </source>
</evidence>
<name>A0AAE3HJ00_9GAMM</name>
<evidence type="ECO:0000256" key="1">
    <source>
        <dbReference type="ARBA" id="ARBA00001936"/>
    </source>
</evidence>
<dbReference type="Proteomes" id="UP001204445">
    <property type="component" value="Unassembled WGS sequence"/>
</dbReference>
<feature type="domain" description="Endonuclease/exonuclease/phosphatase" evidence="9">
    <location>
        <begin position="4"/>
        <end position="247"/>
    </location>
</feature>
<dbReference type="PANTHER" id="PTHR43250">
    <property type="entry name" value="EXODEOXYRIBONUCLEASE III"/>
    <property type="match status" value="1"/>
</dbReference>
<dbReference type="Pfam" id="PF03372">
    <property type="entry name" value="Exo_endo_phos"/>
    <property type="match status" value="1"/>
</dbReference>